<accession>A0A7W6B9R9</accession>
<keyword evidence="1" id="KW-0808">Transferase</keyword>
<dbReference type="RefSeq" id="WP_183605005.1">
    <property type="nucleotide sequence ID" value="NZ_JACIDG010000014.1"/>
</dbReference>
<protein>
    <submittedName>
        <fullName evidence="1">Chloramphenicol 3-O-phosphotransferase</fullName>
    </submittedName>
</protein>
<gene>
    <name evidence="1" type="ORF">GGQ65_005045</name>
</gene>
<reference evidence="1 2" key="1">
    <citation type="submission" date="2020-08" db="EMBL/GenBank/DDBJ databases">
        <title>Genomic Encyclopedia of Type Strains, Phase IV (KMG-IV): sequencing the most valuable type-strain genomes for metagenomic binning, comparative biology and taxonomic classification.</title>
        <authorList>
            <person name="Goeker M."/>
        </authorList>
    </citation>
    <scope>NUCLEOTIDE SEQUENCE [LARGE SCALE GENOMIC DNA]</scope>
    <source>
        <strain evidence="1 2">DSM 19331</strain>
    </source>
</reference>
<dbReference type="GO" id="GO:0016740">
    <property type="term" value="F:transferase activity"/>
    <property type="evidence" value="ECO:0007669"/>
    <property type="project" value="UniProtKB-KW"/>
</dbReference>
<dbReference type="Proteomes" id="UP000545490">
    <property type="component" value="Unassembled WGS sequence"/>
</dbReference>
<sequence>MAKPSKPKKPAKINVSDEGMKSHTDALLAHTFALKENTATLEALAELISGTEKGCCTVTYDGLKRDDQFPGYTKIQCIKKAKELGGTADWLPGECAQ</sequence>
<dbReference type="AlphaFoldDB" id="A0A7W6B9R9"/>
<comment type="caution">
    <text evidence="1">The sequence shown here is derived from an EMBL/GenBank/DDBJ whole genome shotgun (WGS) entry which is preliminary data.</text>
</comment>
<evidence type="ECO:0000313" key="1">
    <source>
        <dbReference type="EMBL" id="MBB3917726.1"/>
    </source>
</evidence>
<organism evidence="1 2">
    <name type="scientific">Rhizobium fabae</name>
    <dbReference type="NCBI Taxonomy" id="573179"/>
    <lineage>
        <taxon>Bacteria</taxon>
        <taxon>Pseudomonadati</taxon>
        <taxon>Pseudomonadota</taxon>
        <taxon>Alphaproteobacteria</taxon>
        <taxon>Hyphomicrobiales</taxon>
        <taxon>Rhizobiaceae</taxon>
        <taxon>Rhizobium/Agrobacterium group</taxon>
        <taxon>Rhizobium</taxon>
    </lineage>
</organism>
<proteinExistence type="predicted"/>
<name>A0A7W6B9R9_9HYPH</name>
<evidence type="ECO:0000313" key="2">
    <source>
        <dbReference type="Proteomes" id="UP000545490"/>
    </source>
</evidence>
<dbReference type="EMBL" id="JACIDG010000014">
    <property type="protein sequence ID" value="MBB3917726.1"/>
    <property type="molecule type" value="Genomic_DNA"/>
</dbReference>